<keyword evidence="2" id="KW-0964">Secreted</keyword>
<evidence type="ECO:0000256" key="6">
    <source>
        <dbReference type="SAM" id="MobiDB-lite"/>
    </source>
</evidence>
<reference evidence="9" key="3">
    <citation type="submission" date="2025-09" db="UniProtKB">
        <authorList>
            <consortium name="Ensembl"/>
        </authorList>
    </citation>
    <scope>IDENTIFICATION</scope>
</reference>
<feature type="signal peptide" evidence="7">
    <location>
        <begin position="1"/>
        <end position="19"/>
    </location>
</feature>
<dbReference type="FunCoup" id="H3DGX7">
    <property type="interactions" value="26"/>
</dbReference>
<dbReference type="OMA" id="WRIGEED"/>
<organism evidence="9 10">
    <name type="scientific">Tetraodon nigroviridis</name>
    <name type="common">Spotted green pufferfish</name>
    <name type="synonym">Chelonodon nigroviridis</name>
    <dbReference type="NCBI Taxonomy" id="99883"/>
    <lineage>
        <taxon>Eukaryota</taxon>
        <taxon>Metazoa</taxon>
        <taxon>Chordata</taxon>
        <taxon>Craniata</taxon>
        <taxon>Vertebrata</taxon>
        <taxon>Euteleostomi</taxon>
        <taxon>Actinopterygii</taxon>
        <taxon>Neopterygii</taxon>
        <taxon>Teleostei</taxon>
        <taxon>Neoteleostei</taxon>
        <taxon>Acanthomorphata</taxon>
        <taxon>Eupercaria</taxon>
        <taxon>Tetraodontiformes</taxon>
        <taxon>Tetradontoidea</taxon>
        <taxon>Tetraodontidae</taxon>
        <taxon>Tetraodon</taxon>
    </lineage>
</organism>
<comment type="subcellular location">
    <subcellularLocation>
        <location evidence="1">Secreted</location>
    </subcellularLocation>
</comment>
<evidence type="ECO:0000256" key="1">
    <source>
        <dbReference type="ARBA" id="ARBA00004613"/>
    </source>
</evidence>
<dbReference type="GO" id="GO:0005576">
    <property type="term" value="C:extracellular region"/>
    <property type="evidence" value="ECO:0007669"/>
    <property type="project" value="UniProtKB-SubCell"/>
</dbReference>
<evidence type="ECO:0000256" key="5">
    <source>
        <dbReference type="ARBA" id="ARBA00023180"/>
    </source>
</evidence>
<keyword evidence="3 7" id="KW-0732">Signal</keyword>
<evidence type="ECO:0000256" key="4">
    <source>
        <dbReference type="ARBA" id="ARBA00022933"/>
    </source>
</evidence>
<dbReference type="PANTHER" id="PTHR10105">
    <property type="entry name" value="SELENOPROTEIN P"/>
    <property type="match status" value="1"/>
</dbReference>
<keyword evidence="5" id="KW-0325">Glycoprotein</keyword>
<reference evidence="9" key="2">
    <citation type="submission" date="2025-08" db="UniProtKB">
        <authorList>
            <consortium name="Ensembl"/>
        </authorList>
    </citation>
    <scope>IDENTIFICATION</scope>
</reference>
<protein>
    <submittedName>
        <fullName evidence="9">Selenoprotein P</fullName>
    </submittedName>
</protein>
<dbReference type="Proteomes" id="UP000007303">
    <property type="component" value="Unassembled WGS sequence"/>
</dbReference>
<dbReference type="PANTHER" id="PTHR10105:SF3">
    <property type="entry name" value="SELENOPROTEIN P"/>
    <property type="match status" value="1"/>
</dbReference>
<evidence type="ECO:0000313" key="9">
    <source>
        <dbReference type="Ensembl" id="ENSTNIP00000019771.1"/>
    </source>
</evidence>
<feature type="domain" description="Selenoprotein P N-terminal" evidence="8">
    <location>
        <begin position="23"/>
        <end position="248"/>
    </location>
</feature>
<dbReference type="GO" id="GO:0008430">
    <property type="term" value="F:selenium binding"/>
    <property type="evidence" value="ECO:0007669"/>
    <property type="project" value="InterPro"/>
</dbReference>
<dbReference type="InParanoid" id="H3DGX7"/>
<dbReference type="InterPro" id="IPR007671">
    <property type="entry name" value="Selenoprotein-P_N"/>
</dbReference>
<feature type="compositionally biased region" description="Basic and acidic residues" evidence="6">
    <location>
        <begin position="212"/>
        <end position="222"/>
    </location>
</feature>
<dbReference type="HOGENOM" id="CLU_064314_1_0_1"/>
<dbReference type="AlphaFoldDB" id="H3DGX7"/>
<feature type="compositionally biased region" description="Polar residues" evidence="6">
    <location>
        <begin position="181"/>
        <end position="195"/>
    </location>
</feature>
<dbReference type="InterPro" id="IPR037941">
    <property type="entry name" value="SeP"/>
</dbReference>
<dbReference type="GeneTree" id="ENSGT00510000049326"/>
<proteinExistence type="predicted"/>
<feature type="region of interest" description="Disordered" evidence="6">
    <location>
        <begin position="179"/>
        <end position="258"/>
    </location>
</feature>
<evidence type="ECO:0000256" key="2">
    <source>
        <dbReference type="ARBA" id="ARBA00022525"/>
    </source>
</evidence>
<reference evidence="10" key="1">
    <citation type="journal article" date="2004" name="Nature">
        <title>Genome duplication in the teleost fish Tetraodon nigroviridis reveals the early vertebrate proto-karyotype.</title>
        <authorList>
            <person name="Jaillon O."/>
            <person name="Aury J.-M."/>
            <person name="Brunet F."/>
            <person name="Petit J.-L."/>
            <person name="Stange-Thomann N."/>
            <person name="Mauceli E."/>
            <person name="Bouneau L."/>
            <person name="Fischer C."/>
            <person name="Ozouf-Costaz C."/>
            <person name="Bernot A."/>
            <person name="Nicaud S."/>
            <person name="Jaffe D."/>
            <person name="Fisher S."/>
            <person name="Lutfalla G."/>
            <person name="Dossat C."/>
            <person name="Segurens B."/>
            <person name="Dasilva C."/>
            <person name="Salanoubat M."/>
            <person name="Levy M."/>
            <person name="Boudet N."/>
            <person name="Castellano S."/>
            <person name="Anthouard V."/>
            <person name="Jubin C."/>
            <person name="Castelli V."/>
            <person name="Katinka M."/>
            <person name="Vacherie B."/>
            <person name="Biemont C."/>
            <person name="Skalli Z."/>
            <person name="Cattolico L."/>
            <person name="Poulain J."/>
            <person name="De Berardinis V."/>
            <person name="Cruaud C."/>
            <person name="Duprat S."/>
            <person name="Brottier P."/>
            <person name="Coutanceau J.-P."/>
            <person name="Gouzy J."/>
            <person name="Parra G."/>
            <person name="Lardier G."/>
            <person name="Chapple C."/>
            <person name="McKernan K.J."/>
            <person name="McEwan P."/>
            <person name="Bosak S."/>
            <person name="Kellis M."/>
            <person name="Volff J.-N."/>
            <person name="Guigo R."/>
            <person name="Zody M.C."/>
            <person name="Mesirov J."/>
            <person name="Lindblad-Toh K."/>
            <person name="Birren B."/>
            <person name="Nusbaum C."/>
            <person name="Kahn D."/>
            <person name="Robinson-Rechavi M."/>
            <person name="Laudet V."/>
            <person name="Schachter V."/>
            <person name="Quetier F."/>
            <person name="Saurin W."/>
            <person name="Scarpelli C."/>
            <person name="Wincker P."/>
            <person name="Lander E.S."/>
            <person name="Weissenbach J."/>
            <person name="Roest Crollius H."/>
        </authorList>
    </citation>
    <scope>NUCLEOTIDE SEQUENCE [LARGE SCALE GENOMIC DNA]</scope>
</reference>
<dbReference type="STRING" id="99883.ENSTNIP00000019771"/>
<dbReference type="Ensembl" id="ENSTNIT00000020001.1">
    <property type="protein sequence ID" value="ENSTNIP00000019771.1"/>
    <property type="gene ID" value="ENSTNIG00000016664.1"/>
</dbReference>
<evidence type="ECO:0000256" key="3">
    <source>
        <dbReference type="ARBA" id="ARBA00022729"/>
    </source>
</evidence>
<sequence length="287" mass="31575">MRACLGLLLTLCMLHGGGAESDGDGPRCQLPPTWKIGDLEPMTGAMGRVTVVALLDARSTIDFLNLGRMDSLRQKLENQGLRDVVYMVVNHQGAQARGLHAMLAQRLSEHISLHRQDEALADVWQTLGGNKDDFFIYDRCGRLTHRISLPYAVIGHGHVEKAVKDTYCSSLCGECTHETAETQQECTPKTDTQPQEDTRHECHHRHHQGHQHHGDGHRDHGDNQCTHTQGSGPGHDHGHGHHGGQGHHQGHDQAGGVAQRPDHLELGQAQQVVSFHHHQHDAAAAKP</sequence>
<feature type="compositionally biased region" description="Basic residues" evidence="6">
    <location>
        <begin position="201"/>
        <end position="211"/>
    </location>
</feature>
<evidence type="ECO:0000256" key="7">
    <source>
        <dbReference type="SAM" id="SignalP"/>
    </source>
</evidence>
<evidence type="ECO:0000313" key="10">
    <source>
        <dbReference type="Proteomes" id="UP000007303"/>
    </source>
</evidence>
<accession>H3DGX7</accession>
<dbReference type="Pfam" id="PF04592">
    <property type="entry name" value="SelP_N"/>
    <property type="match status" value="1"/>
</dbReference>
<feature type="chain" id="PRO_5003581968" evidence="7">
    <location>
        <begin position="20"/>
        <end position="287"/>
    </location>
</feature>
<name>H3DGX7_TETNG</name>
<evidence type="ECO:0000259" key="8">
    <source>
        <dbReference type="Pfam" id="PF04592"/>
    </source>
</evidence>
<keyword evidence="10" id="KW-1185">Reference proteome</keyword>
<keyword evidence="4" id="KW-0712">Selenocysteine</keyword>
<dbReference type="GO" id="GO:0001887">
    <property type="term" value="P:selenium compound metabolic process"/>
    <property type="evidence" value="ECO:0007669"/>
    <property type="project" value="TreeGrafter"/>
</dbReference>